<dbReference type="KEGG" id="aft:BBF96_00255"/>
<gene>
    <name evidence="6" type="ORF">BBF96_00255</name>
</gene>
<dbReference type="Proteomes" id="UP000267250">
    <property type="component" value="Chromosome"/>
</dbReference>
<organism evidence="6 7">
    <name type="scientific">Anoxybacter fermentans</name>
    <dbReference type="NCBI Taxonomy" id="1323375"/>
    <lineage>
        <taxon>Bacteria</taxon>
        <taxon>Bacillati</taxon>
        <taxon>Bacillota</taxon>
        <taxon>Clostridia</taxon>
        <taxon>Halanaerobiales</taxon>
        <taxon>Anoxybacter</taxon>
    </lineage>
</organism>
<reference evidence="6 7" key="1">
    <citation type="submission" date="2016-07" db="EMBL/GenBank/DDBJ databases">
        <title>Genome and transcriptome analysis of iron-reducing fermentative bacteria Anoxybacter fermentans.</title>
        <authorList>
            <person name="Zeng X."/>
            <person name="Shao Z."/>
        </authorList>
    </citation>
    <scope>NUCLEOTIDE SEQUENCE [LARGE SCALE GENOMIC DNA]</scope>
    <source>
        <strain evidence="6 7">DY22613</strain>
    </source>
</reference>
<dbReference type="Pfam" id="PF01081">
    <property type="entry name" value="Aldolase"/>
    <property type="match status" value="1"/>
</dbReference>
<evidence type="ECO:0000256" key="2">
    <source>
        <dbReference type="ARBA" id="ARBA00006906"/>
    </source>
</evidence>
<keyword evidence="5" id="KW-0119">Carbohydrate metabolism</keyword>
<comment type="similarity">
    <text evidence="2">Belongs to the KHG/KDPG aldolase family.</text>
</comment>
<proteinExistence type="inferred from homology"/>
<dbReference type="NCBIfam" id="NF005119">
    <property type="entry name" value="PRK06552.1"/>
    <property type="match status" value="1"/>
</dbReference>
<dbReference type="InterPro" id="IPR013785">
    <property type="entry name" value="Aldolase_TIM"/>
</dbReference>
<dbReference type="PANTHER" id="PTHR30246">
    <property type="entry name" value="2-KETO-3-DEOXY-6-PHOSPHOGLUCONATE ALDOLASE"/>
    <property type="match status" value="1"/>
</dbReference>
<evidence type="ECO:0000256" key="5">
    <source>
        <dbReference type="ARBA" id="ARBA00023277"/>
    </source>
</evidence>
<dbReference type="RefSeq" id="WP_127015302.1">
    <property type="nucleotide sequence ID" value="NZ_CP016379.1"/>
</dbReference>
<evidence type="ECO:0000256" key="3">
    <source>
        <dbReference type="ARBA" id="ARBA00011233"/>
    </source>
</evidence>
<dbReference type="NCBIfam" id="TIGR01182">
    <property type="entry name" value="eda"/>
    <property type="match status" value="1"/>
</dbReference>
<dbReference type="InterPro" id="IPR000887">
    <property type="entry name" value="Aldlse_KDPG_KHG"/>
</dbReference>
<dbReference type="GO" id="GO:0016829">
    <property type="term" value="F:lyase activity"/>
    <property type="evidence" value="ECO:0007669"/>
    <property type="project" value="UniProtKB-KW"/>
</dbReference>
<keyword evidence="4" id="KW-0456">Lyase</keyword>
<name>A0A3Q9HPV8_9FIRM</name>
<comment type="subunit">
    <text evidence="3">Homotrimer.</text>
</comment>
<dbReference type="SUPFAM" id="SSF51569">
    <property type="entry name" value="Aldolase"/>
    <property type="match status" value="1"/>
</dbReference>
<dbReference type="OrthoDB" id="9802667at2"/>
<dbReference type="AlphaFoldDB" id="A0A3Q9HPV8"/>
<keyword evidence="7" id="KW-1185">Reference proteome</keyword>
<evidence type="ECO:0000313" key="6">
    <source>
        <dbReference type="EMBL" id="AZR71970.1"/>
    </source>
</evidence>
<comment type="pathway">
    <text evidence="1">Carbohydrate acid metabolism.</text>
</comment>
<accession>A0A3Q9HPV8</accession>
<evidence type="ECO:0000313" key="7">
    <source>
        <dbReference type="Proteomes" id="UP000267250"/>
    </source>
</evidence>
<dbReference type="EMBL" id="CP016379">
    <property type="protein sequence ID" value="AZR71970.1"/>
    <property type="molecule type" value="Genomic_DNA"/>
</dbReference>
<dbReference type="Gene3D" id="3.20.20.70">
    <property type="entry name" value="Aldolase class I"/>
    <property type="match status" value="1"/>
</dbReference>
<dbReference type="CDD" id="cd00452">
    <property type="entry name" value="KDPG_aldolase"/>
    <property type="match status" value="1"/>
</dbReference>
<evidence type="ECO:0000256" key="4">
    <source>
        <dbReference type="ARBA" id="ARBA00023239"/>
    </source>
</evidence>
<dbReference type="PANTHER" id="PTHR30246:SF1">
    <property type="entry name" value="2-DEHYDRO-3-DEOXY-6-PHOSPHOGALACTONATE ALDOLASE-RELATED"/>
    <property type="match status" value="1"/>
</dbReference>
<protein>
    <submittedName>
        <fullName evidence="6">2-dehydro-3-deoxyphosphogluconate aldolase</fullName>
    </submittedName>
</protein>
<sequence length="218" mass="23362">MDKSKVLKVIEDTGLVAVIRGMELAKMANIAKALVAGGVKALEITMNSSQPLKMIEEVKSLLEDTDVIIGAGTVLDPETARAAILAGAEFIFAPNLNLKVIELCRRYDKLVMPGVMTPTEIVTAWEAGADLVKVFPAQVVGPEFIKSVKGPLNHIKMIPTGGINLDNAADYIKAGAIALGVGGSLLDKKAIANEDYEILTERARAFQRIIEKARNQPN</sequence>
<evidence type="ECO:0000256" key="1">
    <source>
        <dbReference type="ARBA" id="ARBA00004761"/>
    </source>
</evidence>